<dbReference type="Pfam" id="PF04032">
    <property type="entry name" value="Rpr2"/>
    <property type="match status" value="1"/>
</dbReference>
<feature type="region of interest" description="Disordered" evidence="5">
    <location>
        <begin position="30"/>
        <end position="63"/>
    </location>
</feature>
<dbReference type="Gene3D" id="6.20.50.20">
    <property type="match status" value="1"/>
</dbReference>
<sequence length="192" mass="21589">MAKKGGAQSHLRARISYLHRAAAYLQSAHTALPRPDGSSENNNAGETTTTHDNNTPPRAPRTVPEIVDNDKILKEMQRAKENAAKVASLSLPRQYISQMRGVSLKTQLRLPVEVKRSFCKRCDILLVPNVTCVEEIQNASRDRKKPWADVRVVRCTACGTEKRFPQTDKRSKKLSERRKENKEVVKDQSGVS</sequence>
<evidence type="ECO:0000313" key="6">
    <source>
        <dbReference type="EMBL" id="KKA16293.1"/>
    </source>
</evidence>
<keyword evidence="1" id="KW-0819">tRNA processing</keyword>
<reference evidence="6 7" key="1">
    <citation type="submission" date="2015-04" db="EMBL/GenBank/DDBJ databases">
        <authorList>
            <person name="Heijne W.H."/>
            <person name="Fedorova N.D."/>
            <person name="Nierman W.C."/>
            <person name="Vollebregt A.W."/>
            <person name="Zhao Z."/>
            <person name="Wu L."/>
            <person name="Kumar M."/>
            <person name="Stam H."/>
            <person name="van den Berg M.A."/>
            <person name="Pel H.J."/>
        </authorList>
    </citation>
    <scope>NUCLEOTIDE SEQUENCE [LARGE SCALE GENOMIC DNA]</scope>
    <source>
        <strain evidence="6 7">CBS 393.64</strain>
    </source>
</reference>
<feature type="region of interest" description="Disordered" evidence="5">
    <location>
        <begin position="163"/>
        <end position="192"/>
    </location>
</feature>
<gene>
    <name evidence="6" type="ORF">T310_10121</name>
</gene>
<dbReference type="GeneID" id="25313187"/>
<comment type="similarity">
    <text evidence="4">Belongs to the eukaryotic/archaeal RNase P protein component 4 family.</text>
</comment>
<evidence type="ECO:0000256" key="5">
    <source>
        <dbReference type="SAM" id="MobiDB-lite"/>
    </source>
</evidence>
<keyword evidence="7" id="KW-1185">Reference proteome</keyword>
<evidence type="ECO:0000256" key="3">
    <source>
        <dbReference type="ARBA" id="ARBA00022833"/>
    </source>
</evidence>
<dbReference type="Proteomes" id="UP000053958">
    <property type="component" value="Unassembled WGS sequence"/>
</dbReference>
<dbReference type="AlphaFoldDB" id="A0A0F4YF83"/>
<feature type="compositionally biased region" description="Polar residues" evidence="5">
    <location>
        <begin position="38"/>
        <end position="56"/>
    </location>
</feature>
<proteinExistence type="inferred from homology"/>
<dbReference type="GO" id="GO:0005655">
    <property type="term" value="C:nucleolar ribonuclease P complex"/>
    <property type="evidence" value="ECO:0007669"/>
    <property type="project" value="TreeGrafter"/>
</dbReference>
<keyword evidence="3" id="KW-0862">Zinc</keyword>
<accession>A0A0F4YF83</accession>
<dbReference type="InterPro" id="IPR007175">
    <property type="entry name" value="Rpr2/Snm1/Rpp21"/>
</dbReference>
<dbReference type="OrthoDB" id="128536at2759"/>
<comment type="caution">
    <text evidence="6">The sequence shown here is derived from an EMBL/GenBank/DDBJ whole genome shotgun (WGS) entry which is preliminary data.</text>
</comment>
<name>A0A0F4YF83_RASE3</name>
<protein>
    <recommendedName>
        <fullName evidence="8">RNAse P Rpr2/Rpp21 subunit domain protein</fullName>
    </recommendedName>
</protein>
<organism evidence="6 7">
    <name type="scientific">Rasamsonia emersonii (strain ATCC 16479 / CBS 393.64 / IMI 116815)</name>
    <dbReference type="NCBI Taxonomy" id="1408163"/>
    <lineage>
        <taxon>Eukaryota</taxon>
        <taxon>Fungi</taxon>
        <taxon>Dikarya</taxon>
        <taxon>Ascomycota</taxon>
        <taxon>Pezizomycotina</taxon>
        <taxon>Eurotiomycetes</taxon>
        <taxon>Eurotiomycetidae</taxon>
        <taxon>Eurotiales</taxon>
        <taxon>Trichocomaceae</taxon>
        <taxon>Rasamsonia</taxon>
    </lineage>
</organism>
<dbReference type="GO" id="GO:0008033">
    <property type="term" value="P:tRNA processing"/>
    <property type="evidence" value="ECO:0007669"/>
    <property type="project" value="UniProtKB-KW"/>
</dbReference>
<keyword evidence="2" id="KW-0479">Metal-binding</keyword>
<dbReference type="GO" id="GO:0046872">
    <property type="term" value="F:metal ion binding"/>
    <property type="evidence" value="ECO:0007669"/>
    <property type="project" value="UniProtKB-KW"/>
</dbReference>
<dbReference type="STRING" id="1408163.A0A0F4YF83"/>
<dbReference type="RefSeq" id="XP_013322905.1">
    <property type="nucleotide sequence ID" value="XM_013467451.1"/>
</dbReference>
<dbReference type="PANTHER" id="PTHR14742:SF0">
    <property type="entry name" value="RIBONUCLEASE P PROTEIN SUBUNIT P21"/>
    <property type="match status" value="1"/>
</dbReference>
<evidence type="ECO:0000256" key="1">
    <source>
        <dbReference type="ARBA" id="ARBA00022694"/>
    </source>
</evidence>
<feature type="compositionally biased region" description="Basic and acidic residues" evidence="5">
    <location>
        <begin position="163"/>
        <end position="186"/>
    </location>
</feature>
<evidence type="ECO:0000256" key="4">
    <source>
        <dbReference type="ARBA" id="ARBA00038402"/>
    </source>
</evidence>
<dbReference type="PANTHER" id="PTHR14742">
    <property type="entry name" value="RIBONUCLEASE P SUBUNIT P21"/>
    <property type="match status" value="1"/>
</dbReference>
<evidence type="ECO:0008006" key="8">
    <source>
        <dbReference type="Google" id="ProtNLM"/>
    </source>
</evidence>
<dbReference type="EMBL" id="LASV01000796">
    <property type="protein sequence ID" value="KKA16293.1"/>
    <property type="molecule type" value="Genomic_DNA"/>
</dbReference>
<evidence type="ECO:0000313" key="7">
    <source>
        <dbReference type="Proteomes" id="UP000053958"/>
    </source>
</evidence>
<evidence type="ECO:0000256" key="2">
    <source>
        <dbReference type="ARBA" id="ARBA00022723"/>
    </source>
</evidence>